<accession>A0ABW2QLP8</accession>
<evidence type="ECO:0000313" key="3">
    <source>
        <dbReference type="Proteomes" id="UP001596501"/>
    </source>
</evidence>
<dbReference type="RefSeq" id="WP_382225272.1">
    <property type="nucleotide sequence ID" value="NZ_JBHTCA010000014.1"/>
</dbReference>
<sequence>MSQTQGWMSTQVSGHITRRVGVGALLCSLALSGAVQAQGSPLGRPRPAATAAGGITSVEVFANSAMNVVAPTAEAPYLVKVYRVDGLALIEGDLKRNMPKDEKQAQAYFQANQAAIKKRYAPVATNAANGITRAIHYKLDRIPAVVINQRSVVYGVTNVEQAVTLYMDARETGRVK</sequence>
<protein>
    <submittedName>
        <fullName evidence="2">TIGR03757 family integrating conjugative element protein</fullName>
    </submittedName>
</protein>
<comment type="caution">
    <text evidence="2">The sequence shown here is derived from an EMBL/GenBank/DDBJ whole genome shotgun (WGS) entry which is preliminary data.</text>
</comment>
<reference evidence="3" key="1">
    <citation type="journal article" date="2019" name="Int. J. Syst. Evol. Microbiol.">
        <title>The Global Catalogue of Microorganisms (GCM) 10K type strain sequencing project: providing services to taxonomists for standard genome sequencing and annotation.</title>
        <authorList>
            <consortium name="The Broad Institute Genomics Platform"/>
            <consortium name="The Broad Institute Genome Sequencing Center for Infectious Disease"/>
            <person name="Wu L."/>
            <person name="Ma J."/>
        </authorList>
    </citation>
    <scope>NUCLEOTIDE SEQUENCE [LARGE SCALE GENOMIC DNA]</scope>
    <source>
        <strain evidence="3">CGMCC 1.12371</strain>
    </source>
</reference>
<dbReference type="Pfam" id="PF07511">
    <property type="entry name" value="DUF1525"/>
    <property type="match status" value="1"/>
</dbReference>
<dbReference type="EMBL" id="JBHTCA010000014">
    <property type="protein sequence ID" value="MFC7410345.1"/>
    <property type="molecule type" value="Genomic_DNA"/>
</dbReference>
<proteinExistence type="predicted"/>
<keyword evidence="1" id="KW-0732">Signal</keyword>
<evidence type="ECO:0000256" key="1">
    <source>
        <dbReference type="SAM" id="SignalP"/>
    </source>
</evidence>
<name>A0ABW2QLP8_9BURK</name>
<dbReference type="NCBIfam" id="TIGR03757">
    <property type="entry name" value="conj_TIGR03757"/>
    <property type="match status" value="1"/>
</dbReference>
<feature type="chain" id="PRO_5046361056" evidence="1">
    <location>
        <begin position="38"/>
        <end position="176"/>
    </location>
</feature>
<gene>
    <name evidence="2" type="ORF">ACFQPB_15880</name>
</gene>
<organism evidence="2 3">
    <name type="scientific">Hydrogenophaga atypica</name>
    <dbReference type="NCBI Taxonomy" id="249409"/>
    <lineage>
        <taxon>Bacteria</taxon>
        <taxon>Pseudomonadati</taxon>
        <taxon>Pseudomonadota</taxon>
        <taxon>Betaproteobacteria</taxon>
        <taxon>Burkholderiales</taxon>
        <taxon>Comamonadaceae</taxon>
        <taxon>Hydrogenophaga</taxon>
    </lineage>
</organism>
<dbReference type="Proteomes" id="UP001596501">
    <property type="component" value="Unassembled WGS sequence"/>
</dbReference>
<dbReference type="InterPro" id="IPR011090">
    <property type="entry name" value="Integr_conj_element_PFL4709"/>
</dbReference>
<evidence type="ECO:0000313" key="2">
    <source>
        <dbReference type="EMBL" id="MFC7410345.1"/>
    </source>
</evidence>
<keyword evidence="3" id="KW-1185">Reference proteome</keyword>
<feature type="signal peptide" evidence="1">
    <location>
        <begin position="1"/>
        <end position="37"/>
    </location>
</feature>